<evidence type="ECO:0000313" key="7">
    <source>
        <dbReference type="EMBL" id="KAL2797385.1"/>
    </source>
</evidence>
<name>A0ABR4GFU0_9EURO</name>
<feature type="chain" id="PRO_5046306920" evidence="5">
    <location>
        <begin position="16"/>
        <end position="521"/>
    </location>
</feature>
<dbReference type="PANTHER" id="PTHR42973">
    <property type="entry name" value="BINDING OXIDOREDUCTASE, PUTATIVE (AFU_ORTHOLOGUE AFUA_1G17690)-RELATED"/>
    <property type="match status" value="1"/>
</dbReference>
<evidence type="ECO:0000256" key="5">
    <source>
        <dbReference type="SAM" id="SignalP"/>
    </source>
</evidence>
<protein>
    <submittedName>
        <fullName evidence="7">Bifunctional solanapyrone synthase</fullName>
    </submittedName>
</protein>
<evidence type="ECO:0000256" key="2">
    <source>
        <dbReference type="ARBA" id="ARBA00022630"/>
    </source>
</evidence>
<evidence type="ECO:0000259" key="6">
    <source>
        <dbReference type="PROSITE" id="PS51387"/>
    </source>
</evidence>
<dbReference type="Pfam" id="PF01565">
    <property type="entry name" value="FAD_binding_4"/>
    <property type="match status" value="1"/>
</dbReference>
<keyword evidence="4" id="KW-0560">Oxidoreductase</keyword>
<evidence type="ECO:0000256" key="1">
    <source>
        <dbReference type="ARBA" id="ARBA00005466"/>
    </source>
</evidence>
<dbReference type="Gene3D" id="3.30.43.10">
    <property type="entry name" value="Uridine Diphospho-n-acetylenolpyruvylglucosamine Reductase, domain 2"/>
    <property type="match status" value="1"/>
</dbReference>
<gene>
    <name evidence="7" type="ORF">BJX66DRAFT_335002</name>
</gene>
<keyword evidence="2" id="KW-0285">Flavoprotein</keyword>
<comment type="similarity">
    <text evidence="1">Belongs to the oxygen-dependent FAD-linked oxidoreductase family.</text>
</comment>
<keyword evidence="5" id="KW-0732">Signal</keyword>
<comment type="caution">
    <text evidence="7">The sequence shown here is derived from an EMBL/GenBank/DDBJ whole genome shotgun (WGS) entry which is preliminary data.</text>
</comment>
<dbReference type="Gene3D" id="3.40.462.20">
    <property type="match status" value="1"/>
</dbReference>
<proteinExistence type="inferred from homology"/>
<dbReference type="SUPFAM" id="SSF56176">
    <property type="entry name" value="FAD-binding/transporter-associated domain-like"/>
    <property type="match status" value="1"/>
</dbReference>
<dbReference type="InterPro" id="IPR016167">
    <property type="entry name" value="FAD-bd_PCMH_sub1"/>
</dbReference>
<dbReference type="PROSITE" id="PS51387">
    <property type="entry name" value="FAD_PCMH"/>
    <property type="match status" value="1"/>
</dbReference>
<reference evidence="7 8" key="1">
    <citation type="submission" date="2024-07" db="EMBL/GenBank/DDBJ databases">
        <title>Section-level genome sequencing and comparative genomics of Aspergillus sections Usti and Cavernicolus.</title>
        <authorList>
            <consortium name="Lawrence Berkeley National Laboratory"/>
            <person name="Nybo J.L."/>
            <person name="Vesth T.C."/>
            <person name="Theobald S."/>
            <person name="Frisvad J.C."/>
            <person name="Larsen T.O."/>
            <person name="Kjaerboelling I."/>
            <person name="Rothschild-Mancinelli K."/>
            <person name="Lyhne E.K."/>
            <person name="Kogle M.E."/>
            <person name="Barry K."/>
            <person name="Clum A."/>
            <person name="Na H."/>
            <person name="Ledsgaard L."/>
            <person name="Lin J."/>
            <person name="Lipzen A."/>
            <person name="Kuo A."/>
            <person name="Riley R."/>
            <person name="Mondo S."/>
            <person name="Labutti K."/>
            <person name="Haridas S."/>
            <person name="Pangalinan J."/>
            <person name="Salamov A.A."/>
            <person name="Simmons B.A."/>
            <person name="Magnuson J.K."/>
            <person name="Chen J."/>
            <person name="Drula E."/>
            <person name="Henrissat B."/>
            <person name="Wiebenga A."/>
            <person name="Lubbers R.J."/>
            <person name="Gomes A.C."/>
            <person name="Makela M.R."/>
            <person name="Stajich J."/>
            <person name="Grigoriev I.V."/>
            <person name="Mortensen U.H."/>
            <person name="De Vries R.P."/>
            <person name="Baker S.E."/>
            <person name="Andersen M.R."/>
        </authorList>
    </citation>
    <scope>NUCLEOTIDE SEQUENCE [LARGE SCALE GENOMIC DNA]</scope>
    <source>
        <strain evidence="7 8">CBS 209.92</strain>
    </source>
</reference>
<accession>A0ABR4GFU0</accession>
<keyword evidence="8" id="KW-1185">Reference proteome</keyword>
<evidence type="ECO:0000313" key="8">
    <source>
        <dbReference type="Proteomes" id="UP001610563"/>
    </source>
</evidence>
<sequence length="521" mass="56488">MRLLFLSFLAAAAYARPTISTVDRFLESIDVNPDLISTADKAAGGVAFTCSVLTHYPSSNNSNTSSQYFITQSHPSYLTQAHAHWSATAYRHPACIYSPPTPDQVAIAIRIATFSSTPFAIRSGGHSPLSGWANIDDQLLISLSGIRDLHYDEKAHTVRVGFGNRWQDVYNFLAPYNRLVVGGRQGTVGMALTVGGGLSHLSNEHGWPAQNVLSYTVVLADGRIVTASATEHAELYFAVKAGGNNFGIVTHITMRTVPAGAVWGGQIVYSANNSREFMAGLAEYQREGQMDVKSAILPYVGLNNDTIICTLAYLDGDVDSQLPEAFRPFYDIPAMQDSTGIHASFADLAALELPSIVPRWTYATTTLLLDTQAYVDILDLVAEYSAAISRLQGGSFVIMPQPISRSMVKASVALADDPMNVTPAAQLWLTLNVGWSLSSDDEAVHAIITAAMARIEEYTKSRGVYDPFLFLNDAHSSQKPFVGYGEDSYARLRATSQMNDPEGVFQALVVGGFKLEAGYKK</sequence>
<dbReference type="InterPro" id="IPR016166">
    <property type="entry name" value="FAD-bd_PCMH"/>
</dbReference>
<dbReference type="InterPro" id="IPR016169">
    <property type="entry name" value="FAD-bd_PCMH_sub2"/>
</dbReference>
<dbReference type="Proteomes" id="UP001610563">
    <property type="component" value="Unassembled WGS sequence"/>
</dbReference>
<dbReference type="InterPro" id="IPR050416">
    <property type="entry name" value="FAD-linked_Oxidoreductase"/>
</dbReference>
<organism evidence="7 8">
    <name type="scientific">Aspergillus keveii</name>
    <dbReference type="NCBI Taxonomy" id="714993"/>
    <lineage>
        <taxon>Eukaryota</taxon>
        <taxon>Fungi</taxon>
        <taxon>Dikarya</taxon>
        <taxon>Ascomycota</taxon>
        <taxon>Pezizomycotina</taxon>
        <taxon>Eurotiomycetes</taxon>
        <taxon>Eurotiomycetidae</taxon>
        <taxon>Eurotiales</taxon>
        <taxon>Aspergillaceae</taxon>
        <taxon>Aspergillus</taxon>
        <taxon>Aspergillus subgen. Nidulantes</taxon>
    </lineage>
</organism>
<dbReference type="PANTHER" id="PTHR42973:SF13">
    <property type="entry name" value="FAD-BINDING PCMH-TYPE DOMAIN-CONTAINING PROTEIN"/>
    <property type="match status" value="1"/>
</dbReference>
<evidence type="ECO:0000256" key="4">
    <source>
        <dbReference type="ARBA" id="ARBA00023002"/>
    </source>
</evidence>
<keyword evidence="3" id="KW-0274">FAD</keyword>
<dbReference type="Gene3D" id="3.30.465.10">
    <property type="match status" value="1"/>
</dbReference>
<evidence type="ECO:0000256" key="3">
    <source>
        <dbReference type="ARBA" id="ARBA00022827"/>
    </source>
</evidence>
<feature type="domain" description="FAD-binding PCMH-type" evidence="6">
    <location>
        <begin position="89"/>
        <end position="259"/>
    </location>
</feature>
<feature type="signal peptide" evidence="5">
    <location>
        <begin position="1"/>
        <end position="15"/>
    </location>
</feature>
<dbReference type="EMBL" id="JBFTWV010000019">
    <property type="protein sequence ID" value="KAL2797385.1"/>
    <property type="molecule type" value="Genomic_DNA"/>
</dbReference>
<dbReference type="InterPro" id="IPR036318">
    <property type="entry name" value="FAD-bd_PCMH-like_sf"/>
</dbReference>
<dbReference type="InterPro" id="IPR006094">
    <property type="entry name" value="Oxid_FAD_bind_N"/>
</dbReference>